<reference evidence="1" key="1">
    <citation type="submission" date="2023-01" db="EMBL/GenBank/DDBJ databases">
        <title>Genome assembly of the deep-sea coral Lophelia pertusa.</title>
        <authorList>
            <person name="Herrera S."/>
            <person name="Cordes E."/>
        </authorList>
    </citation>
    <scope>NUCLEOTIDE SEQUENCE</scope>
    <source>
        <strain evidence="1">USNM1676648</strain>
        <tissue evidence="1">Polyp</tissue>
    </source>
</reference>
<dbReference type="AlphaFoldDB" id="A0A9W9Z9H6"/>
<gene>
    <name evidence="1" type="ORF">OS493_028942</name>
</gene>
<evidence type="ECO:0000313" key="1">
    <source>
        <dbReference type="EMBL" id="KAJ7377497.1"/>
    </source>
</evidence>
<dbReference type="Proteomes" id="UP001163046">
    <property type="component" value="Unassembled WGS sequence"/>
</dbReference>
<sequence>MEYLCELSFKAHDLEWQQELGFFPVMVGVGELEKGKAGNIALAALGIYPSMFFTVFTYAHNGQVAVQTAMGFQVEDPTDPSEIAKVTMAQMPQCERGILQNVHPSAQSTSMW</sequence>
<dbReference type="EMBL" id="MU826378">
    <property type="protein sequence ID" value="KAJ7377497.1"/>
    <property type="molecule type" value="Genomic_DNA"/>
</dbReference>
<accession>A0A9W9Z9H6</accession>
<name>A0A9W9Z9H6_9CNID</name>
<evidence type="ECO:0000313" key="2">
    <source>
        <dbReference type="Proteomes" id="UP001163046"/>
    </source>
</evidence>
<organism evidence="1 2">
    <name type="scientific">Desmophyllum pertusum</name>
    <dbReference type="NCBI Taxonomy" id="174260"/>
    <lineage>
        <taxon>Eukaryota</taxon>
        <taxon>Metazoa</taxon>
        <taxon>Cnidaria</taxon>
        <taxon>Anthozoa</taxon>
        <taxon>Hexacorallia</taxon>
        <taxon>Scleractinia</taxon>
        <taxon>Caryophylliina</taxon>
        <taxon>Caryophylliidae</taxon>
        <taxon>Desmophyllum</taxon>
    </lineage>
</organism>
<keyword evidence="2" id="KW-1185">Reference proteome</keyword>
<proteinExistence type="predicted"/>
<comment type="caution">
    <text evidence="1">The sequence shown here is derived from an EMBL/GenBank/DDBJ whole genome shotgun (WGS) entry which is preliminary data.</text>
</comment>
<protein>
    <submittedName>
        <fullName evidence="1">Uncharacterized protein</fullName>
    </submittedName>
</protein>